<dbReference type="Proteomes" id="UP000292702">
    <property type="component" value="Unassembled WGS sequence"/>
</dbReference>
<dbReference type="AlphaFoldDB" id="A0A4R0RLS3"/>
<dbReference type="EMBL" id="RWJN01000040">
    <property type="protein sequence ID" value="TCD69501.1"/>
    <property type="molecule type" value="Genomic_DNA"/>
</dbReference>
<protein>
    <submittedName>
        <fullName evidence="1">Uncharacterized protein</fullName>
    </submittedName>
</protein>
<dbReference type="OrthoDB" id="5424209at2759"/>
<gene>
    <name evidence="1" type="ORF">EIP91_007431</name>
</gene>
<evidence type="ECO:0000313" key="1">
    <source>
        <dbReference type="EMBL" id="TCD69501.1"/>
    </source>
</evidence>
<keyword evidence="2" id="KW-1185">Reference proteome</keyword>
<name>A0A4R0RLS3_9APHY</name>
<evidence type="ECO:0000313" key="2">
    <source>
        <dbReference type="Proteomes" id="UP000292702"/>
    </source>
</evidence>
<comment type="caution">
    <text evidence="1">The sequence shown here is derived from an EMBL/GenBank/DDBJ whole genome shotgun (WGS) entry which is preliminary data.</text>
</comment>
<organism evidence="1 2">
    <name type="scientific">Steccherinum ochraceum</name>
    <dbReference type="NCBI Taxonomy" id="92696"/>
    <lineage>
        <taxon>Eukaryota</taxon>
        <taxon>Fungi</taxon>
        <taxon>Dikarya</taxon>
        <taxon>Basidiomycota</taxon>
        <taxon>Agaricomycotina</taxon>
        <taxon>Agaricomycetes</taxon>
        <taxon>Polyporales</taxon>
        <taxon>Steccherinaceae</taxon>
        <taxon>Steccherinum</taxon>
    </lineage>
</organism>
<sequence length="536" mass="59056">MTAVFSFLEARWYYYGLPSRPFLVARTDCIVWEKPANLVSPWDDPVDPEAYPMPKEIRSVSCHKIGDVWENKLAPKLHAVLNSNNVDWTSTDVVRIGYVHKPSESNTIVWIGVEPSSLLPFDVGIDVALQCKNVLLDLGIDDVEVEIRESTVISLGGSTPDSLEGQDEPDRYRARGEPFTSTLDVPVCSPDHGKSGICLTVGGASKRPARVTIPSRHAVHPAAIAKNVAPEHTSGAAQARLNALLCDDALCQQDLTSFDDHHRRQGFANDCKEQSPQLALEKRIQIFARRCRAFVCRNKTPESKSSNSAIKISTSKLSDSLPRHTGLYNCILRHLIPVVPSSLVSATGPERYPQTQDIAVVEIDTCRIDPSQFKGNVIDVYSKYSFHELLMQLRPLGDIADFFDFLSVDGVLNPQNTDEMCKPTTCGPDDTRCIFVQKNGYTVGRANPILSFVRRKGFGVSKEWAILFSNGEHEPHSGSVVVDLKGRIEGILHSRCGSGESADMTYAYVTPASFILDAIRGYEPLTNVAPKPGPPK</sequence>
<accession>A0A4R0RLS3</accession>
<dbReference type="STRING" id="92696.A0A4R0RLS3"/>
<proteinExistence type="predicted"/>
<reference evidence="1 2" key="1">
    <citation type="submission" date="2018-11" db="EMBL/GenBank/DDBJ databases">
        <title>Genome assembly of Steccherinum ochraceum LE-BIN_3174, the white-rot fungus of the Steccherinaceae family (The Residual Polyporoid clade, Polyporales, Basidiomycota).</title>
        <authorList>
            <person name="Fedorova T.V."/>
            <person name="Glazunova O.A."/>
            <person name="Landesman E.O."/>
            <person name="Moiseenko K.V."/>
            <person name="Psurtseva N.V."/>
            <person name="Savinova O.S."/>
            <person name="Shakhova N.V."/>
            <person name="Tyazhelova T.V."/>
            <person name="Vasina D.V."/>
        </authorList>
    </citation>
    <scope>NUCLEOTIDE SEQUENCE [LARGE SCALE GENOMIC DNA]</scope>
    <source>
        <strain evidence="1 2">LE-BIN_3174</strain>
    </source>
</reference>